<protein>
    <submittedName>
        <fullName evidence="1">Uncharacterized protein</fullName>
    </submittedName>
</protein>
<sequence length="60" mass="6772">MRRTTPRAQGAVMRYLPCGDVDIASPRRSALHQPACCRYLMAGSDYAKMNDMRDGRRLIA</sequence>
<keyword evidence="2" id="KW-1185">Reference proteome</keyword>
<organism evidence="1 2">
    <name type="scientific">Tistrella arctica</name>
    <dbReference type="NCBI Taxonomy" id="3133430"/>
    <lineage>
        <taxon>Bacteria</taxon>
        <taxon>Pseudomonadati</taxon>
        <taxon>Pseudomonadota</taxon>
        <taxon>Alphaproteobacteria</taxon>
        <taxon>Geminicoccales</taxon>
        <taxon>Geminicoccaceae</taxon>
        <taxon>Tistrella</taxon>
    </lineage>
</organism>
<gene>
    <name evidence="1" type="ORF">WG926_23080</name>
</gene>
<reference evidence="1 2" key="1">
    <citation type="submission" date="2024-03" db="EMBL/GenBank/DDBJ databases">
        <title>High-quality draft genome sequencing of Tistrella sp. BH-R2-4.</title>
        <authorList>
            <person name="Dong C."/>
        </authorList>
    </citation>
    <scope>NUCLEOTIDE SEQUENCE [LARGE SCALE GENOMIC DNA]</scope>
    <source>
        <strain evidence="1 2">BH-R2-4</strain>
    </source>
</reference>
<accession>A0ABU9YQY4</accession>
<evidence type="ECO:0000313" key="2">
    <source>
        <dbReference type="Proteomes" id="UP001413721"/>
    </source>
</evidence>
<comment type="caution">
    <text evidence="1">The sequence shown here is derived from an EMBL/GenBank/DDBJ whole genome shotgun (WGS) entry which is preliminary data.</text>
</comment>
<name>A0ABU9YQY4_9PROT</name>
<dbReference type="Proteomes" id="UP001413721">
    <property type="component" value="Unassembled WGS sequence"/>
</dbReference>
<dbReference type="EMBL" id="JBBKTW010000010">
    <property type="protein sequence ID" value="MEN2991216.1"/>
    <property type="molecule type" value="Genomic_DNA"/>
</dbReference>
<evidence type="ECO:0000313" key="1">
    <source>
        <dbReference type="EMBL" id="MEN2991216.1"/>
    </source>
</evidence>
<proteinExistence type="predicted"/>
<dbReference type="RefSeq" id="WP_345934209.1">
    <property type="nucleotide sequence ID" value="NZ_JBBKTV010000007.1"/>
</dbReference>